<dbReference type="SUPFAM" id="SSF53098">
    <property type="entry name" value="Ribonuclease H-like"/>
    <property type="match status" value="1"/>
</dbReference>
<organism evidence="3 4">
    <name type="scientific">Prorocentrum cordatum</name>
    <dbReference type="NCBI Taxonomy" id="2364126"/>
    <lineage>
        <taxon>Eukaryota</taxon>
        <taxon>Sar</taxon>
        <taxon>Alveolata</taxon>
        <taxon>Dinophyceae</taxon>
        <taxon>Prorocentrales</taxon>
        <taxon>Prorocentraceae</taxon>
        <taxon>Prorocentrum</taxon>
    </lineage>
</organism>
<evidence type="ECO:0008006" key="5">
    <source>
        <dbReference type="Google" id="ProtNLM"/>
    </source>
</evidence>
<feature type="compositionally biased region" description="Basic residues" evidence="2">
    <location>
        <begin position="503"/>
        <end position="513"/>
    </location>
</feature>
<keyword evidence="1" id="KW-0175">Coiled coil</keyword>
<feature type="compositionally biased region" description="Basic and acidic residues" evidence="2">
    <location>
        <begin position="65"/>
        <end position="83"/>
    </location>
</feature>
<gene>
    <name evidence="3" type="ORF">PCOR1329_LOCUS36890</name>
</gene>
<feature type="region of interest" description="Disordered" evidence="2">
    <location>
        <begin position="588"/>
        <end position="617"/>
    </location>
</feature>
<dbReference type="Gene3D" id="3.30.420.10">
    <property type="entry name" value="Ribonuclease H-like superfamily/Ribonuclease H"/>
    <property type="match status" value="1"/>
</dbReference>
<comment type="caution">
    <text evidence="3">The sequence shown here is derived from an EMBL/GenBank/DDBJ whole genome shotgun (WGS) entry which is preliminary data.</text>
</comment>
<accession>A0ABN9T9J5</accession>
<evidence type="ECO:0000256" key="1">
    <source>
        <dbReference type="SAM" id="Coils"/>
    </source>
</evidence>
<protein>
    <recommendedName>
        <fullName evidence="5">RNase H type-1 domain-containing protein</fullName>
    </recommendedName>
</protein>
<evidence type="ECO:0000256" key="2">
    <source>
        <dbReference type="SAM" id="MobiDB-lite"/>
    </source>
</evidence>
<feature type="coiled-coil region" evidence="1">
    <location>
        <begin position="155"/>
        <end position="189"/>
    </location>
</feature>
<evidence type="ECO:0000313" key="4">
    <source>
        <dbReference type="Proteomes" id="UP001189429"/>
    </source>
</evidence>
<keyword evidence="4" id="KW-1185">Reference proteome</keyword>
<evidence type="ECO:0000313" key="3">
    <source>
        <dbReference type="EMBL" id="CAK0841771.1"/>
    </source>
</evidence>
<sequence>MAGHGGGAGGGSKATWDCSCGVRGNWASRAACRARGAERPPWARPRSASASARGPRSGATAGTSKEVKALRRELDGLEKENKALQRSASRDAAGAEEARDSDRVAELRGLITKLEALGSEDEATVSLGQEQRLAKPPHEQLRAIDSNIGELDKRCVAKQEQVAKRKEALANAEKELEAVLAERTALSAERAKVAASHLAELAAKAATPAERGRLFLDSLGGLKAAVAGQVPSEVAAAVQLVERRGKQEAASVAAQARPSDAGGSARAEPVEVLASQEWADAADATMDDALDSAQAADLVGPGGDCDCPSSGLSREKIRGVIAAACAMAADRRSGGSEGVIKKKRQRPGASKDTFEIMTDSNAGEIMAAARALRWGLPGAGGTLEIRTDCKLLVTGFAAGKARRCARGRSRIEVRRDFWQAAGSFGGQQSARVTEVKGHAALRSVHDGHARMGDRARDSFAKKGVKLHPMGEAAMERIEMADANCSGDGPLARRGAAAGEHRPHGGRRRGRGRGGAHLLRAQLRAAGRRALQRRRARLQALAMRRARHGGLGRERHTLALRRLRGPLGAEGAGAAAAAAAAAAALTAQARGGTHRDDGDAEESGGAAGAVAEDAPPRRRHVSFDESHCLWTIGEGSHRLVSCAVCGCYAEGARVIALRSP</sequence>
<dbReference type="InterPro" id="IPR036397">
    <property type="entry name" value="RNaseH_sf"/>
</dbReference>
<feature type="region of interest" description="Disordered" evidence="2">
    <location>
        <begin position="33"/>
        <end position="103"/>
    </location>
</feature>
<feature type="region of interest" description="Disordered" evidence="2">
    <location>
        <begin position="490"/>
        <end position="515"/>
    </location>
</feature>
<reference evidence="3" key="1">
    <citation type="submission" date="2023-10" db="EMBL/GenBank/DDBJ databases">
        <authorList>
            <person name="Chen Y."/>
            <person name="Shah S."/>
            <person name="Dougan E. K."/>
            <person name="Thang M."/>
            <person name="Chan C."/>
        </authorList>
    </citation>
    <scope>NUCLEOTIDE SEQUENCE [LARGE SCALE GENOMIC DNA]</scope>
</reference>
<dbReference type="Proteomes" id="UP001189429">
    <property type="component" value="Unassembled WGS sequence"/>
</dbReference>
<proteinExistence type="predicted"/>
<dbReference type="EMBL" id="CAUYUJ010014482">
    <property type="protein sequence ID" value="CAK0841771.1"/>
    <property type="molecule type" value="Genomic_DNA"/>
</dbReference>
<dbReference type="InterPro" id="IPR012337">
    <property type="entry name" value="RNaseH-like_sf"/>
</dbReference>
<name>A0ABN9T9J5_9DINO</name>
<feature type="compositionally biased region" description="Low complexity" evidence="2">
    <location>
        <begin position="44"/>
        <end position="59"/>
    </location>
</feature>